<proteinExistence type="inferred from homology"/>
<evidence type="ECO:0000256" key="1">
    <source>
        <dbReference type="ARBA" id="ARBA00006479"/>
    </source>
</evidence>
<keyword evidence="3" id="KW-1185">Reference proteome</keyword>
<dbReference type="PANTHER" id="PTHR18964:SF149">
    <property type="entry name" value="BIFUNCTIONAL UDP-N-ACETYLGLUCOSAMINE 2-EPIMERASE_N-ACETYLMANNOSAMINE KINASE"/>
    <property type="match status" value="1"/>
</dbReference>
<sequence length="309" mass="33235">MIKNAVIGVDLGGTAIKYGLINEDKEILWSASKPSKASVSASEVVDNILDSIQEAVKKSKELELGVVSIGLGTPGLVEKSNIVVGGANNIKGWSNIPLGKILSIRTGIKTFIANDADMMGLGEFTLAPNYQHDSMLFITLGTGIGGAIFINGELFNGHYGLGGELGLLPIVVDGQRSYWEDIASTSAMVREYEKVALKASDNINGEYIVDKYFKKDPIAIEIIDRITQYIGVGLAGYVNIFNPKRIIIGGGVSQAGSFFIDKIKRYTKENALKESYNGVDIQVAKLGNKAGFFGAGLFAFKKIQTKDEK</sequence>
<reference evidence="2 3" key="1">
    <citation type="submission" date="2019-05" db="EMBL/GenBank/DDBJ databases">
        <title>Tamlana fucoidanivorans sp. nov., isolated from the surface of algae collected from Fujian province in China.</title>
        <authorList>
            <person name="Li J."/>
        </authorList>
    </citation>
    <scope>NUCLEOTIDE SEQUENCE [LARGE SCALE GENOMIC DNA]</scope>
    <source>
        <strain evidence="2 3">CW2-9</strain>
    </source>
</reference>
<organism evidence="2 3">
    <name type="scientific">Allotamlana fucoidanivorans</name>
    <dbReference type="NCBI Taxonomy" id="2583814"/>
    <lineage>
        <taxon>Bacteria</taxon>
        <taxon>Pseudomonadati</taxon>
        <taxon>Bacteroidota</taxon>
        <taxon>Flavobacteriia</taxon>
        <taxon>Flavobacteriales</taxon>
        <taxon>Flavobacteriaceae</taxon>
        <taxon>Allotamlana</taxon>
    </lineage>
</organism>
<dbReference type="SUPFAM" id="SSF53067">
    <property type="entry name" value="Actin-like ATPase domain"/>
    <property type="match status" value="1"/>
</dbReference>
<accession>A0A5C4SP98</accession>
<evidence type="ECO:0000313" key="2">
    <source>
        <dbReference type="EMBL" id="TNJ46041.1"/>
    </source>
</evidence>
<dbReference type="Proteomes" id="UP000308713">
    <property type="component" value="Unassembled WGS sequence"/>
</dbReference>
<comment type="caution">
    <text evidence="2">The sequence shown here is derived from an EMBL/GenBank/DDBJ whole genome shotgun (WGS) entry which is preliminary data.</text>
</comment>
<dbReference type="EMBL" id="VDCS01000003">
    <property type="protein sequence ID" value="TNJ46041.1"/>
    <property type="molecule type" value="Genomic_DNA"/>
</dbReference>
<comment type="similarity">
    <text evidence="1">Belongs to the ROK (NagC/XylR) family.</text>
</comment>
<dbReference type="Gene3D" id="3.30.420.40">
    <property type="match status" value="2"/>
</dbReference>
<dbReference type="InterPro" id="IPR000600">
    <property type="entry name" value="ROK"/>
</dbReference>
<gene>
    <name evidence="2" type="ORF">FGF67_03325</name>
</gene>
<dbReference type="OrthoDB" id="9810372at2"/>
<dbReference type="InterPro" id="IPR043129">
    <property type="entry name" value="ATPase_NBD"/>
</dbReference>
<name>A0A5C4SP98_9FLAO</name>
<evidence type="ECO:0000313" key="3">
    <source>
        <dbReference type="Proteomes" id="UP000308713"/>
    </source>
</evidence>
<dbReference type="AlphaFoldDB" id="A0A5C4SP98"/>
<dbReference type="PANTHER" id="PTHR18964">
    <property type="entry name" value="ROK (REPRESSOR, ORF, KINASE) FAMILY"/>
    <property type="match status" value="1"/>
</dbReference>
<dbReference type="Pfam" id="PF00480">
    <property type="entry name" value="ROK"/>
    <property type="match status" value="1"/>
</dbReference>
<dbReference type="RefSeq" id="WP_139695055.1">
    <property type="nucleotide sequence ID" value="NZ_CP074074.1"/>
</dbReference>
<protein>
    <submittedName>
        <fullName evidence="2">ROK family protein</fullName>
    </submittedName>
</protein>